<dbReference type="EMBL" id="FQYU01000002">
    <property type="protein sequence ID" value="SHJ03030.1"/>
    <property type="molecule type" value="Genomic_DNA"/>
</dbReference>
<protein>
    <submittedName>
        <fullName evidence="2">Repeat domain-containing protein</fullName>
    </submittedName>
</protein>
<dbReference type="Proteomes" id="UP000184543">
    <property type="component" value="Unassembled WGS sequence"/>
</dbReference>
<dbReference type="AlphaFoldDB" id="A0A1M6FZF6"/>
<gene>
    <name evidence="2" type="ORF">SAMN04488513_102612</name>
</gene>
<accession>A0A1M6FZF6</accession>
<dbReference type="Gene3D" id="2.130.10.130">
    <property type="entry name" value="Integrin alpha, N-terminal"/>
    <property type="match status" value="1"/>
</dbReference>
<dbReference type="SUPFAM" id="SSF69318">
    <property type="entry name" value="Integrin alpha N-terminal domain"/>
    <property type="match status" value="1"/>
</dbReference>
<dbReference type="PANTHER" id="PTHR44103">
    <property type="entry name" value="PROPROTEIN CONVERTASE P"/>
    <property type="match status" value="1"/>
</dbReference>
<proteinExistence type="predicted"/>
<evidence type="ECO:0000313" key="2">
    <source>
        <dbReference type="EMBL" id="SHJ03030.1"/>
    </source>
</evidence>
<evidence type="ECO:0000313" key="3">
    <source>
        <dbReference type="Proteomes" id="UP000184543"/>
    </source>
</evidence>
<dbReference type="InterPro" id="IPR013517">
    <property type="entry name" value="FG-GAP"/>
</dbReference>
<reference evidence="3" key="1">
    <citation type="submission" date="2016-11" db="EMBL/GenBank/DDBJ databases">
        <authorList>
            <person name="Varghese N."/>
            <person name="Submissions S."/>
        </authorList>
    </citation>
    <scope>NUCLEOTIDE SEQUENCE [LARGE SCALE GENOMIC DNA]</scope>
    <source>
        <strain evidence="3">DSM 19858</strain>
    </source>
</reference>
<dbReference type="Pfam" id="PF13517">
    <property type="entry name" value="FG-GAP_3"/>
    <property type="match status" value="2"/>
</dbReference>
<organism evidence="2 3">
    <name type="scientific">Pseudozobellia thermophila</name>
    <dbReference type="NCBI Taxonomy" id="192903"/>
    <lineage>
        <taxon>Bacteria</taxon>
        <taxon>Pseudomonadati</taxon>
        <taxon>Bacteroidota</taxon>
        <taxon>Flavobacteriia</taxon>
        <taxon>Flavobacteriales</taxon>
        <taxon>Flavobacteriaceae</taxon>
        <taxon>Pseudozobellia</taxon>
    </lineage>
</organism>
<keyword evidence="3" id="KW-1185">Reference proteome</keyword>
<sequence>MSNIAFFTRRFDLRVLQNIKPVRQAYRFYAIGMFAFMANGPLYGQADSQVVRSIHFEKWPIASESYESVDVFDVDNDGNVDIVSGAFWYEGPSFEKRHDIGGPKRFGEYYDHFSTIPLDVDGDGKTDFVTGGWFDGRLVWKKNTGKKGPWPEHLIAEIGNIETTRAWDIDGDGVLEIVPNTPNDSLRIHKLVRGESGKEGVRFLSHAIADKQGHGLGFGDINGDGRVDIVVPNGWLEAPERPLQDAWPFHQEFDLGTTSVPIIVADVNHDGLSDLIAGQGHGYGLHWYEQIPLKKGKGLRWKKHVIDPFNSQYHTMEWEDLDGDGQNELVTGKRYKAHNGKDPGGFDPVGLYYFKWTGENFSKQVIDYGTYGKGKGTGVYFAVSDVNNDHRKDVVVAGKDGLVVFLNKELKTN</sequence>
<dbReference type="PANTHER" id="PTHR44103:SF1">
    <property type="entry name" value="PROPROTEIN CONVERTASE P"/>
    <property type="match status" value="1"/>
</dbReference>
<evidence type="ECO:0000256" key="1">
    <source>
        <dbReference type="ARBA" id="ARBA00022729"/>
    </source>
</evidence>
<dbReference type="InterPro" id="IPR028994">
    <property type="entry name" value="Integrin_alpha_N"/>
</dbReference>
<keyword evidence="1" id="KW-0732">Signal</keyword>
<dbReference type="STRING" id="192903.SAMN04488513_102612"/>
<name>A0A1M6FZF6_9FLAO</name>